<dbReference type="InterPro" id="IPR051312">
    <property type="entry name" value="Diverse_Substr_Oxidored"/>
</dbReference>
<name>A0A376TTK2_ECOLX</name>
<dbReference type="NCBIfam" id="TIGR03312">
    <property type="entry name" value="Se_sel_red_FAD"/>
    <property type="match status" value="1"/>
</dbReference>
<gene>
    <name evidence="2" type="ORF">NCTC8985_05615</name>
</gene>
<dbReference type="InterPro" id="IPR036683">
    <property type="entry name" value="CO_DH_flav_C_dom_sf"/>
</dbReference>
<dbReference type="AlphaFoldDB" id="A0A376TTK2"/>
<dbReference type="Proteomes" id="UP000254405">
    <property type="component" value="Unassembled WGS sequence"/>
</dbReference>
<dbReference type="InterPro" id="IPR005107">
    <property type="entry name" value="CO_DH_flav_C"/>
</dbReference>
<accession>A0A376TTK2</accession>
<sequence>MLLPVLLALDAELVFGNGETLSIEDYLACPCDRLLTEIIIKDPYRTCATRKISRSQAGLTVVTAAVAMTDHDGMRIALDGVASKALRLHDVEKQNLEGNALEQAVANAIFPQEDLRGSVAYKRYITGVLVADLYADCQQAEEEAV</sequence>
<evidence type="ECO:0000259" key="1">
    <source>
        <dbReference type="SMART" id="SM01092"/>
    </source>
</evidence>
<dbReference type="EMBL" id="UGCO01000001">
    <property type="protein sequence ID" value="STI80198.1"/>
    <property type="molecule type" value="Genomic_DNA"/>
</dbReference>
<evidence type="ECO:0000313" key="2">
    <source>
        <dbReference type="EMBL" id="STI80198.1"/>
    </source>
</evidence>
<feature type="domain" description="CO dehydrogenase flavoprotein C-terminal" evidence="1">
    <location>
        <begin position="47"/>
        <end position="137"/>
    </location>
</feature>
<dbReference type="PANTHER" id="PTHR42659:SF9">
    <property type="entry name" value="XANTHINE DEHYDROGENASE FAD-BINDING SUBUNIT XDHB-RELATED"/>
    <property type="match status" value="1"/>
</dbReference>
<evidence type="ECO:0000313" key="3">
    <source>
        <dbReference type="Proteomes" id="UP000254405"/>
    </source>
</evidence>
<dbReference type="SUPFAM" id="SSF55447">
    <property type="entry name" value="CO dehydrogenase flavoprotein C-terminal domain-like"/>
    <property type="match status" value="1"/>
</dbReference>
<dbReference type="InterPro" id="IPR017698">
    <property type="entry name" value="Molybdo-cont_Rdtase_FAD-bd_su"/>
</dbReference>
<dbReference type="PANTHER" id="PTHR42659">
    <property type="entry name" value="XANTHINE DEHYDROGENASE SUBUNIT C-RELATED"/>
    <property type="match status" value="1"/>
</dbReference>
<organism evidence="2 3">
    <name type="scientific">Escherichia coli</name>
    <dbReference type="NCBI Taxonomy" id="562"/>
    <lineage>
        <taxon>Bacteria</taxon>
        <taxon>Pseudomonadati</taxon>
        <taxon>Pseudomonadota</taxon>
        <taxon>Gammaproteobacteria</taxon>
        <taxon>Enterobacterales</taxon>
        <taxon>Enterobacteriaceae</taxon>
        <taxon>Escherichia</taxon>
    </lineage>
</organism>
<dbReference type="SMART" id="SM01092">
    <property type="entry name" value="CO_deh_flav_C"/>
    <property type="match status" value="1"/>
</dbReference>
<dbReference type="Gene3D" id="3.30.390.50">
    <property type="entry name" value="CO dehydrogenase flavoprotein, C-terminal domain"/>
    <property type="match status" value="1"/>
</dbReference>
<protein>
    <submittedName>
        <fullName evidence="2">Putative FAD binding molybdopterin dehydrogenase</fullName>
    </submittedName>
</protein>
<reference evidence="2 3" key="1">
    <citation type="submission" date="2018-06" db="EMBL/GenBank/DDBJ databases">
        <authorList>
            <consortium name="Pathogen Informatics"/>
            <person name="Doyle S."/>
        </authorList>
    </citation>
    <scope>NUCLEOTIDE SEQUENCE [LARGE SCALE GENOMIC DNA]</scope>
    <source>
        <strain evidence="2 3">NCTC8985</strain>
    </source>
</reference>
<proteinExistence type="predicted"/>